<dbReference type="InterPro" id="IPR045944">
    <property type="entry name" value="DUF6364"/>
</dbReference>
<evidence type="ECO:0000313" key="2">
    <source>
        <dbReference type="Proteomes" id="UP000199031"/>
    </source>
</evidence>
<accession>A0A1I5U7M5</accession>
<sequence length="88" mass="10704">MRIFTFMKTRLNLTIDEDLLKNVKLYADRNNESISNLVEEYFETIVKKPKQKSLLDVLDELPKPKEIYPKDFDFKEEYYKERAKKYGF</sequence>
<dbReference type="AlphaFoldDB" id="A0A1I5U7M5"/>
<dbReference type="STRING" id="1465490.SAMN05444277_103120"/>
<evidence type="ECO:0000313" key="1">
    <source>
        <dbReference type="EMBL" id="SFP91289.1"/>
    </source>
</evidence>
<organism evidence="1 2">
    <name type="scientific">Parafilimonas terrae</name>
    <dbReference type="NCBI Taxonomy" id="1465490"/>
    <lineage>
        <taxon>Bacteria</taxon>
        <taxon>Pseudomonadati</taxon>
        <taxon>Bacteroidota</taxon>
        <taxon>Chitinophagia</taxon>
        <taxon>Chitinophagales</taxon>
        <taxon>Chitinophagaceae</taxon>
        <taxon>Parafilimonas</taxon>
    </lineage>
</organism>
<reference evidence="1 2" key="1">
    <citation type="submission" date="2016-10" db="EMBL/GenBank/DDBJ databases">
        <authorList>
            <person name="de Groot N.N."/>
        </authorList>
    </citation>
    <scope>NUCLEOTIDE SEQUENCE [LARGE SCALE GENOMIC DNA]</scope>
    <source>
        <strain evidence="1 2">DSM 28286</strain>
    </source>
</reference>
<dbReference type="RefSeq" id="WP_218148449.1">
    <property type="nucleotide sequence ID" value="NZ_FOXQ01000003.1"/>
</dbReference>
<proteinExistence type="predicted"/>
<dbReference type="Pfam" id="PF19891">
    <property type="entry name" value="DUF6364"/>
    <property type="match status" value="1"/>
</dbReference>
<protein>
    <submittedName>
        <fullName evidence="1">Uncharacterized protein</fullName>
    </submittedName>
</protein>
<gene>
    <name evidence="1" type="ORF">SAMN05444277_103120</name>
</gene>
<dbReference type="Proteomes" id="UP000199031">
    <property type="component" value="Unassembled WGS sequence"/>
</dbReference>
<dbReference type="EMBL" id="FOXQ01000003">
    <property type="protein sequence ID" value="SFP91289.1"/>
    <property type="molecule type" value="Genomic_DNA"/>
</dbReference>
<name>A0A1I5U7M5_9BACT</name>
<keyword evidence="2" id="KW-1185">Reference proteome</keyword>